<dbReference type="PANTHER" id="PTHR13132:SF34">
    <property type="entry name" value="O-FUCOSYLTRANSFERASE FAMILY PROTEIN"/>
    <property type="match status" value="1"/>
</dbReference>
<evidence type="ECO:0008006" key="3">
    <source>
        <dbReference type="Google" id="ProtNLM"/>
    </source>
</evidence>
<dbReference type="Gene3D" id="3.40.50.11350">
    <property type="match status" value="1"/>
</dbReference>
<reference evidence="1 2" key="1">
    <citation type="journal article" date="2014" name="Nat. Commun.">
        <title>Klebsormidium flaccidum genome reveals primary factors for plant terrestrial adaptation.</title>
        <authorList>
            <person name="Hori K."/>
            <person name="Maruyama F."/>
            <person name="Fujisawa T."/>
            <person name="Togashi T."/>
            <person name="Yamamoto N."/>
            <person name="Seo M."/>
            <person name="Sato S."/>
            <person name="Yamada T."/>
            <person name="Mori H."/>
            <person name="Tajima N."/>
            <person name="Moriyama T."/>
            <person name="Ikeuchi M."/>
            <person name="Watanabe M."/>
            <person name="Wada H."/>
            <person name="Kobayashi K."/>
            <person name="Saito M."/>
            <person name="Masuda T."/>
            <person name="Sasaki-Sekimoto Y."/>
            <person name="Mashiguchi K."/>
            <person name="Awai K."/>
            <person name="Shimojima M."/>
            <person name="Masuda S."/>
            <person name="Iwai M."/>
            <person name="Nobusawa T."/>
            <person name="Narise T."/>
            <person name="Kondo S."/>
            <person name="Saito H."/>
            <person name="Sato R."/>
            <person name="Murakawa M."/>
            <person name="Ihara Y."/>
            <person name="Oshima-Yamada Y."/>
            <person name="Ohtaka K."/>
            <person name="Satoh M."/>
            <person name="Sonobe K."/>
            <person name="Ishii M."/>
            <person name="Ohtani R."/>
            <person name="Kanamori-Sato M."/>
            <person name="Honoki R."/>
            <person name="Miyazaki D."/>
            <person name="Mochizuki H."/>
            <person name="Umetsu J."/>
            <person name="Higashi K."/>
            <person name="Shibata D."/>
            <person name="Kamiya Y."/>
            <person name="Sato N."/>
            <person name="Nakamura Y."/>
            <person name="Tabata S."/>
            <person name="Ida S."/>
            <person name="Kurokawa K."/>
            <person name="Ohta H."/>
        </authorList>
    </citation>
    <scope>NUCLEOTIDE SEQUENCE [LARGE SCALE GENOMIC DNA]</scope>
    <source>
        <strain evidence="1 2">NIES-2285</strain>
    </source>
</reference>
<evidence type="ECO:0000313" key="2">
    <source>
        <dbReference type="Proteomes" id="UP000054558"/>
    </source>
</evidence>
<proteinExistence type="predicted"/>
<dbReference type="Proteomes" id="UP000054558">
    <property type="component" value="Unassembled WGS sequence"/>
</dbReference>
<dbReference type="EMBL" id="DF236976">
    <property type="protein sequence ID" value="GAQ79249.1"/>
    <property type="molecule type" value="Genomic_DNA"/>
</dbReference>
<organism evidence="1 2">
    <name type="scientific">Klebsormidium nitens</name>
    <name type="common">Green alga</name>
    <name type="synonym">Ulothrix nitens</name>
    <dbReference type="NCBI Taxonomy" id="105231"/>
    <lineage>
        <taxon>Eukaryota</taxon>
        <taxon>Viridiplantae</taxon>
        <taxon>Streptophyta</taxon>
        <taxon>Klebsormidiophyceae</taxon>
        <taxon>Klebsormidiales</taxon>
        <taxon>Klebsormidiaceae</taxon>
        <taxon>Klebsormidium</taxon>
    </lineage>
</organism>
<accession>A0A1Y1HPW9</accession>
<keyword evidence="2" id="KW-1185">Reference proteome</keyword>
<dbReference type="PANTHER" id="PTHR13132">
    <property type="entry name" value="ALPHA- 1,6 -FUCOSYLTRANSFERASE"/>
    <property type="match status" value="1"/>
</dbReference>
<dbReference type="OrthoDB" id="2014825at2759"/>
<gene>
    <name evidence="1" type="ORF">KFL_000270080</name>
</gene>
<protein>
    <recommendedName>
        <fullName evidence="3">O-fucosyltransferase family protein</fullName>
    </recommendedName>
</protein>
<evidence type="ECO:0000313" key="1">
    <source>
        <dbReference type="EMBL" id="GAQ79249.1"/>
    </source>
</evidence>
<dbReference type="AlphaFoldDB" id="A0A1Y1HPW9"/>
<sequence length="493" mass="54328">MNSLGPRQQSVVIVAVTVVLLGLTLALTFSDSIKGYRVLDRLKRAEIAGLLDRVSVLSGNAADRPTRSADSSLIGSENDDLKYAEAPAALDYSWLKRLPEKVPIDLTTLQDGSISWTQEAEDTIIAEIERVQFPTSCSKAKWLAVPMHMGGLLSDVHQFQASLLFGVSFGYTVVPLPNSHLVAFAGCTEKSLHCFFQPYTNCSFYDSPHHVAFYKEASIGAPRYPAGARRGAFAERNLPAKMASGALGDLVAVPIWPHYRGAPCNVKWFDALFERLRASGSIQIHGQESYAHKEFMLYSVLSKWTMRPIKRIEHLANRLAAEFPDVRGPVLGLHVRQTDKTKEDPFYVANGRYRTADELFEGVKQLADARTPRWKSAFLMSDSQAFLNAVVANPGSLHLGPDVDILYNRLLNRSVMETGGHNLVRGREATEQTDHFVAGLYVMSKMADYAIATFSSNVGRAIVELLAAERRVTQVSQVGPLADGVDEAWGTNL</sequence>
<dbReference type="GO" id="GO:0006487">
    <property type="term" value="P:protein N-linked glycosylation"/>
    <property type="evidence" value="ECO:0000318"/>
    <property type="project" value="GO_Central"/>
</dbReference>
<name>A0A1Y1HPW9_KLENI</name>
<dbReference type="GO" id="GO:0046921">
    <property type="term" value="F:alpha-(1-&gt;6)-fucosyltransferase activity"/>
    <property type="evidence" value="ECO:0000318"/>
    <property type="project" value="GO_Central"/>
</dbReference>